<dbReference type="InterPro" id="IPR003838">
    <property type="entry name" value="ABC3_permease_C"/>
</dbReference>
<keyword evidence="4 6" id="KW-1133">Transmembrane helix</keyword>
<comment type="subcellular location">
    <subcellularLocation>
        <location evidence="1">Cell membrane</location>
        <topology evidence="1">Multi-pass membrane protein</topology>
    </subcellularLocation>
</comment>
<dbReference type="GO" id="GO:0005886">
    <property type="term" value="C:plasma membrane"/>
    <property type="evidence" value="ECO:0007669"/>
    <property type="project" value="UniProtKB-SubCell"/>
</dbReference>
<protein>
    <submittedName>
        <fullName evidence="8">ABC transporter permease</fullName>
    </submittedName>
</protein>
<feature type="non-terminal residue" evidence="8">
    <location>
        <position position="1"/>
    </location>
</feature>
<dbReference type="Proteomes" id="UP000475532">
    <property type="component" value="Unassembled WGS sequence"/>
</dbReference>
<keyword evidence="3 6" id="KW-0812">Transmembrane</keyword>
<dbReference type="Pfam" id="PF02687">
    <property type="entry name" value="FtsX"/>
    <property type="match status" value="1"/>
</dbReference>
<evidence type="ECO:0000313" key="8">
    <source>
        <dbReference type="EMBL" id="NEA24555.1"/>
    </source>
</evidence>
<feature type="domain" description="ABC3 transporter permease C-terminal" evidence="7">
    <location>
        <begin position="3"/>
        <end position="69"/>
    </location>
</feature>
<evidence type="ECO:0000256" key="1">
    <source>
        <dbReference type="ARBA" id="ARBA00004651"/>
    </source>
</evidence>
<dbReference type="RefSeq" id="WP_163057722.1">
    <property type="nucleotide sequence ID" value="NZ_JAAGLI010000493.1"/>
</dbReference>
<evidence type="ECO:0000313" key="9">
    <source>
        <dbReference type="Proteomes" id="UP000475532"/>
    </source>
</evidence>
<evidence type="ECO:0000259" key="7">
    <source>
        <dbReference type="Pfam" id="PF02687"/>
    </source>
</evidence>
<dbReference type="AlphaFoldDB" id="A0A6L9QH12"/>
<evidence type="ECO:0000256" key="6">
    <source>
        <dbReference type="SAM" id="Phobius"/>
    </source>
</evidence>
<gene>
    <name evidence="8" type="ORF">G3I70_18950</name>
</gene>
<feature type="transmembrane region" description="Helical" evidence="6">
    <location>
        <begin position="32"/>
        <end position="55"/>
    </location>
</feature>
<reference evidence="8 9" key="1">
    <citation type="submission" date="2020-01" db="EMBL/GenBank/DDBJ databases">
        <title>Insect and environment-associated Actinomycetes.</title>
        <authorList>
            <person name="Currrie C."/>
            <person name="Chevrette M."/>
            <person name="Carlson C."/>
            <person name="Stubbendieck R."/>
            <person name="Wendt-Pienkowski E."/>
        </authorList>
    </citation>
    <scope>NUCLEOTIDE SEQUENCE [LARGE SCALE GENOMIC DNA]</scope>
    <source>
        <strain evidence="8 9">SID10258</strain>
    </source>
</reference>
<feature type="non-terminal residue" evidence="8">
    <location>
        <position position="83"/>
    </location>
</feature>
<keyword evidence="5 6" id="KW-0472">Membrane</keyword>
<evidence type="ECO:0000256" key="3">
    <source>
        <dbReference type="ARBA" id="ARBA00022692"/>
    </source>
</evidence>
<organism evidence="8 9">
    <name type="scientific">Actinomadura bangladeshensis</name>
    <dbReference type="NCBI Taxonomy" id="453573"/>
    <lineage>
        <taxon>Bacteria</taxon>
        <taxon>Bacillati</taxon>
        <taxon>Actinomycetota</taxon>
        <taxon>Actinomycetes</taxon>
        <taxon>Streptosporangiales</taxon>
        <taxon>Thermomonosporaceae</taxon>
        <taxon>Actinomadura</taxon>
    </lineage>
</organism>
<sequence length="83" mass="8494">YVVLTRRVARDRVVIGTLRASGFGRRTLVGHYLMTGIAVGLAGSVLGVAAGLLLAGSVTRLYGEAIGLPETLVSVRASTVLAG</sequence>
<evidence type="ECO:0000256" key="2">
    <source>
        <dbReference type="ARBA" id="ARBA00022475"/>
    </source>
</evidence>
<proteinExistence type="predicted"/>
<name>A0A6L9QH12_9ACTN</name>
<evidence type="ECO:0000256" key="5">
    <source>
        <dbReference type="ARBA" id="ARBA00023136"/>
    </source>
</evidence>
<evidence type="ECO:0000256" key="4">
    <source>
        <dbReference type="ARBA" id="ARBA00022989"/>
    </source>
</evidence>
<keyword evidence="2" id="KW-1003">Cell membrane</keyword>
<comment type="caution">
    <text evidence="8">The sequence shown here is derived from an EMBL/GenBank/DDBJ whole genome shotgun (WGS) entry which is preliminary data.</text>
</comment>
<dbReference type="EMBL" id="JAAGLI010000493">
    <property type="protein sequence ID" value="NEA24555.1"/>
    <property type="molecule type" value="Genomic_DNA"/>
</dbReference>
<accession>A0A6L9QH12</accession>